<evidence type="ECO:0000313" key="1">
    <source>
        <dbReference type="EMBL" id="KAJ7373919.1"/>
    </source>
</evidence>
<reference evidence="1" key="1">
    <citation type="submission" date="2023-01" db="EMBL/GenBank/DDBJ databases">
        <title>Genome assembly of the deep-sea coral Lophelia pertusa.</title>
        <authorList>
            <person name="Herrera S."/>
            <person name="Cordes E."/>
        </authorList>
    </citation>
    <scope>NUCLEOTIDE SEQUENCE</scope>
    <source>
        <strain evidence="1">USNM1676648</strain>
        <tissue evidence="1">Polyp</tissue>
    </source>
</reference>
<sequence>MGHETNPSLTHNTHSANILVRPTGVFLSKMSFERSSFRRNFQGWVELNYGENSRTKTITRKKFNKICRYLLGEPQVETDAKFRFWVKSKGFRIAHAEDSQDYGVLYVPVKVPHTRSVEMLYPYEDKIGQSATRSQVVEYRRVAVADDFFDIISSVHINERGVHVGQKKTYKAVANTYAFLPREAVSYYLMRLQYLQTENPAV</sequence>
<proteinExistence type="predicted"/>
<keyword evidence="2" id="KW-1185">Reference proteome</keyword>
<name>A0A9X0CUG8_9CNID</name>
<organism evidence="1 2">
    <name type="scientific">Desmophyllum pertusum</name>
    <dbReference type="NCBI Taxonomy" id="174260"/>
    <lineage>
        <taxon>Eukaryota</taxon>
        <taxon>Metazoa</taxon>
        <taxon>Cnidaria</taxon>
        <taxon>Anthozoa</taxon>
        <taxon>Hexacorallia</taxon>
        <taxon>Scleractinia</taxon>
        <taxon>Caryophylliina</taxon>
        <taxon>Caryophylliidae</taxon>
        <taxon>Desmophyllum</taxon>
    </lineage>
</organism>
<dbReference type="AlphaFoldDB" id="A0A9X0CUG8"/>
<evidence type="ECO:0000313" key="2">
    <source>
        <dbReference type="Proteomes" id="UP001163046"/>
    </source>
</evidence>
<dbReference type="EMBL" id="MU826829">
    <property type="protein sequence ID" value="KAJ7373919.1"/>
    <property type="molecule type" value="Genomic_DNA"/>
</dbReference>
<gene>
    <name evidence="1" type="ORF">OS493_009244</name>
</gene>
<dbReference type="Proteomes" id="UP001163046">
    <property type="component" value="Unassembled WGS sequence"/>
</dbReference>
<protein>
    <submittedName>
        <fullName evidence="1">Uncharacterized protein</fullName>
    </submittedName>
</protein>
<dbReference type="OrthoDB" id="10047222at2759"/>
<accession>A0A9X0CUG8</accession>
<comment type="caution">
    <text evidence="1">The sequence shown here is derived from an EMBL/GenBank/DDBJ whole genome shotgun (WGS) entry which is preliminary data.</text>
</comment>